<proteinExistence type="predicted"/>
<gene>
    <name evidence="1" type="ORF">H9804_00275</name>
</gene>
<dbReference type="AlphaFoldDB" id="A0A9D2KAS6"/>
<protein>
    <submittedName>
        <fullName evidence="1">Uncharacterized protein</fullName>
    </submittedName>
</protein>
<sequence length="103" mass="11709">MTKKDLFLELAKPDSNGISRWVNVNEFVGKYKALQLGNGGSWCRKESSIAKQYIVEFTKTLTSGNGIDAIRLNGFNNNNYSQHIRADIKKSIKKTKMRCPRNI</sequence>
<organism evidence="1 2">
    <name type="scientific">Candidatus Mucispirillum faecigallinarum</name>
    <dbReference type="NCBI Taxonomy" id="2838699"/>
    <lineage>
        <taxon>Bacteria</taxon>
        <taxon>Pseudomonadati</taxon>
        <taxon>Deferribacterota</taxon>
        <taxon>Deferribacteres</taxon>
        <taxon>Deferribacterales</taxon>
        <taxon>Mucispirillaceae</taxon>
        <taxon>Mucispirillum</taxon>
    </lineage>
</organism>
<accession>A0A9D2KAS6</accession>
<reference evidence="1" key="1">
    <citation type="journal article" date="2021" name="PeerJ">
        <title>Extensive microbial diversity within the chicken gut microbiome revealed by metagenomics and culture.</title>
        <authorList>
            <person name="Gilroy R."/>
            <person name="Ravi A."/>
            <person name="Getino M."/>
            <person name="Pursley I."/>
            <person name="Horton D.L."/>
            <person name="Alikhan N.F."/>
            <person name="Baker D."/>
            <person name="Gharbi K."/>
            <person name="Hall N."/>
            <person name="Watson M."/>
            <person name="Adriaenssens E.M."/>
            <person name="Foster-Nyarko E."/>
            <person name="Jarju S."/>
            <person name="Secka A."/>
            <person name="Antonio M."/>
            <person name="Oren A."/>
            <person name="Chaudhuri R.R."/>
            <person name="La Ragione R."/>
            <person name="Hildebrand F."/>
            <person name="Pallen M.J."/>
        </authorList>
    </citation>
    <scope>NUCLEOTIDE SEQUENCE</scope>
    <source>
        <strain evidence="1">ChiW4-1371</strain>
    </source>
</reference>
<reference evidence="1" key="2">
    <citation type="submission" date="2021-04" db="EMBL/GenBank/DDBJ databases">
        <authorList>
            <person name="Gilroy R."/>
        </authorList>
    </citation>
    <scope>NUCLEOTIDE SEQUENCE</scope>
    <source>
        <strain evidence="1">ChiW4-1371</strain>
    </source>
</reference>
<dbReference type="Proteomes" id="UP000824176">
    <property type="component" value="Unassembled WGS sequence"/>
</dbReference>
<dbReference type="Pfam" id="PF05315">
    <property type="entry name" value="ICEA"/>
    <property type="match status" value="1"/>
</dbReference>
<comment type="caution">
    <text evidence="1">The sequence shown here is derived from an EMBL/GenBank/DDBJ whole genome shotgun (WGS) entry which is preliminary data.</text>
</comment>
<evidence type="ECO:0000313" key="2">
    <source>
        <dbReference type="Proteomes" id="UP000824176"/>
    </source>
</evidence>
<name>A0A9D2KAS6_9BACT</name>
<dbReference type="EMBL" id="DXAQ01000004">
    <property type="protein sequence ID" value="HIZ88356.1"/>
    <property type="molecule type" value="Genomic_DNA"/>
</dbReference>
<dbReference type="InterPro" id="IPR007979">
    <property type="entry name" value="NlaIII/ICEA1"/>
</dbReference>
<evidence type="ECO:0000313" key="1">
    <source>
        <dbReference type="EMBL" id="HIZ88356.1"/>
    </source>
</evidence>